<sequence>MVQRALAAKSVVHAKGGTIFAGFLKILPMFIMVFPGMISRLIQGNYGDDDEDGGGGDDEDGGGDDDDGGGDNDEEDGGGDNDGVVMLMVIR</sequence>
<dbReference type="EMBL" id="CACRXK020000055">
    <property type="protein sequence ID" value="CAB3977572.1"/>
    <property type="molecule type" value="Genomic_DNA"/>
</dbReference>
<organism evidence="3 4">
    <name type="scientific">Paramuricea clavata</name>
    <name type="common">Red gorgonian</name>
    <name type="synonym">Violescent sea-whip</name>
    <dbReference type="NCBI Taxonomy" id="317549"/>
    <lineage>
        <taxon>Eukaryota</taxon>
        <taxon>Metazoa</taxon>
        <taxon>Cnidaria</taxon>
        <taxon>Anthozoa</taxon>
        <taxon>Octocorallia</taxon>
        <taxon>Malacalcyonacea</taxon>
        <taxon>Plexauridae</taxon>
        <taxon>Paramuricea</taxon>
    </lineage>
</organism>
<keyword evidence="4" id="KW-1185">Reference proteome</keyword>
<accession>A0A7D9D5N2</accession>
<dbReference type="GO" id="GO:0005412">
    <property type="term" value="F:D-glucose:sodium symporter activity"/>
    <property type="evidence" value="ECO:0007669"/>
    <property type="project" value="TreeGrafter"/>
</dbReference>
<evidence type="ECO:0000256" key="1">
    <source>
        <dbReference type="SAM" id="MobiDB-lite"/>
    </source>
</evidence>
<dbReference type="OrthoDB" id="6132759at2759"/>
<comment type="caution">
    <text evidence="3">The sequence shown here is derived from an EMBL/GenBank/DDBJ whole genome shotgun (WGS) entry which is preliminary data.</text>
</comment>
<keyword evidence="2" id="KW-0472">Membrane</keyword>
<dbReference type="Proteomes" id="UP001152795">
    <property type="component" value="Unassembled WGS sequence"/>
</dbReference>
<evidence type="ECO:0000256" key="2">
    <source>
        <dbReference type="SAM" id="Phobius"/>
    </source>
</evidence>
<name>A0A7D9D5N2_PARCT</name>
<evidence type="ECO:0000313" key="3">
    <source>
        <dbReference type="EMBL" id="CAB3977572.1"/>
    </source>
</evidence>
<dbReference type="PANTHER" id="PTHR11819:SF195">
    <property type="entry name" value="SODIUM_GLUCOSE COTRANSPORTER 4"/>
    <property type="match status" value="1"/>
</dbReference>
<gene>
    <name evidence="3" type="ORF">PACLA_8A016783</name>
</gene>
<feature type="compositionally biased region" description="Acidic residues" evidence="1">
    <location>
        <begin position="47"/>
        <end position="79"/>
    </location>
</feature>
<dbReference type="Gene3D" id="1.20.1730.10">
    <property type="entry name" value="Sodium/glucose cotransporter"/>
    <property type="match status" value="1"/>
</dbReference>
<dbReference type="AlphaFoldDB" id="A0A7D9D5N2"/>
<evidence type="ECO:0000313" key="4">
    <source>
        <dbReference type="Proteomes" id="UP001152795"/>
    </source>
</evidence>
<dbReference type="GO" id="GO:0005886">
    <property type="term" value="C:plasma membrane"/>
    <property type="evidence" value="ECO:0007669"/>
    <property type="project" value="TreeGrafter"/>
</dbReference>
<feature type="region of interest" description="Disordered" evidence="1">
    <location>
        <begin position="45"/>
        <end position="83"/>
    </location>
</feature>
<proteinExistence type="predicted"/>
<protein>
    <submittedName>
        <fullName evidence="3">Sodium myo-inositol cotransporter</fullName>
    </submittedName>
</protein>
<feature type="transmembrane region" description="Helical" evidence="2">
    <location>
        <begin position="19"/>
        <end position="38"/>
    </location>
</feature>
<keyword evidence="2" id="KW-1133">Transmembrane helix</keyword>
<dbReference type="InterPro" id="IPR038377">
    <property type="entry name" value="Na/Glc_symporter_sf"/>
</dbReference>
<keyword evidence="2" id="KW-0812">Transmembrane</keyword>
<reference evidence="3" key="1">
    <citation type="submission" date="2020-04" db="EMBL/GenBank/DDBJ databases">
        <authorList>
            <person name="Alioto T."/>
            <person name="Alioto T."/>
            <person name="Gomez Garrido J."/>
        </authorList>
    </citation>
    <scope>NUCLEOTIDE SEQUENCE</scope>
    <source>
        <strain evidence="3">A484AB</strain>
    </source>
</reference>
<dbReference type="PANTHER" id="PTHR11819">
    <property type="entry name" value="SOLUTE CARRIER FAMILY 5"/>
    <property type="match status" value="1"/>
</dbReference>